<feature type="domain" description="EamA" evidence="7">
    <location>
        <begin position="10"/>
        <end position="143"/>
    </location>
</feature>
<sequence>MPQPVGSTTYLKLIGAMFMWGGTWIAGRVVAQELTAPLGVPAIRFLLAGLVLAGFALVTEGRIPRPQTGSEWGVVCGLAMTGIFLYALCFFYGLKHISAGRGALVVALTPVVVVLAAWLLGRERMNALKLTGVAIAMAGCLTVIGNGNPLALLHGAVGIGEWLILGCVMCWTAYTFIGRRATKTLSPLAATLWASLIGAALIGATALLQGGSDIAAWSWRVWTSVVFLAVGGTALAFTWFADGVKRLGAARASAFVNLVPVFAVLQAAVLLDERLGLSVLGGGLLVIAGVWMTANLSEKTA</sequence>
<feature type="transmembrane region" description="Helical" evidence="6">
    <location>
        <begin position="72"/>
        <end position="93"/>
    </location>
</feature>
<dbReference type="InterPro" id="IPR037185">
    <property type="entry name" value="EmrE-like"/>
</dbReference>
<protein>
    <submittedName>
        <fullName evidence="8">DMT family transporter</fullName>
    </submittedName>
</protein>
<feature type="transmembrane region" description="Helical" evidence="6">
    <location>
        <begin position="188"/>
        <end position="209"/>
    </location>
</feature>
<name>A0A9D7LLG3_9RHOO</name>
<accession>A0A9D7LLG3</accession>
<evidence type="ECO:0000256" key="1">
    <source>
        <dbReference type="ARBA" id="ARBA00004141"/>
    </source>
</evidence>
<evidence type="ECO:0000256" key="4">
    <source>
        <dbReference type="ARBA" id="ARBA00022989"/>
    </source>
</evidence>
<dbReference type="EMBL" id="JADKBR010000005">
    <property type="protein sequence ID" value="MBK8889990.1"/>
    <property type="molecule type" value="Genomic_DNA"/>
</dbReference>
<dbReference type="GO" id="GO:0016020">
    <property type="term" value="C:membrane"/>
    <property type="evidence" value="ECO:0007669"/>
    <property type="project" value="UniProtKB-SubCell"/>
</dbReference>
<evidence type="ECO:0000313" key="8">
    <source>
        <dbReference type="EMBL" id="MBK8889990.1"/>
    </source>
</evidence>
<dbReference type="PANTHER" id="PTHR32322">
    <property type="entry name" value="INNER MEMBRANE TRANSPORTER"/>
    <property type="match status" value="1"/>
</dbReference>
<comment type="caution">
    <text evidence="8">The sequence shown here is derived from an EMBL/GenBank/DDBJ whole genome shotgun (WGS) entry which is preliminary data.</text>
</comment>
<dbReference type="InterPro" id="IPR050638">
    <property type="entry name" value="AA-Vitamin_Transporters"/>
</dbReference>
<feature type="transmembrane region" description="Helical" evidence="6">
    <location>
        <begin position="277"/>
        <end position="296"/>
    </location>
</feature>
<evidence type="ECO:0000256" key="3">
    <source>
        <dbReference type="ARBA" id="ARBA00022692"/>
    </source>
</evidence>
<keyword evidence="3 6" id="KW-0812">Transmembrane</keyword>
<feature type="transmembrane region" description="Helical" evidence="6">
    <location>
        <begin position="9"/>
        <end position="30"/>
    </location>
</feature>
<feature type="transmembrane region" description="Helical" evidence="6">
    <location>
        <begin position="221"/>
        <end position="240"/>
    </location>
</feature>
<reference evidence="8" key="1">
    <citation type="submission" date="2020-10" db="EMBL/GenBank/DDBJ databases">
        <title>Connecting structure to function with the recovery of over 1000 high-quality activated sludge metagenome-assembled genomes encoding full-length rRNA genes using long-read sequencing.</title>
        <authorList>
            <person name="Singleton C.M."/>
            <person name="Petriglieri F."/>
            <person name="Kristensen J.M."/>
            <person name="Kirkegaard R.H."/>
            <person name="Michaelsen T.Y."/>
            <person name="Andersen M.H."/>
            <person name="Karst S.M."/>
            <person name="Dueholm M.S."/>
            <person name="Nielsen P.H."/>
            <person name="Albertsen M."/>
        </authorList>
    </citation>
    <scope>NUCLEOTIDE SEQUENCE</scope>
    <source>
        <strain evidence="8">OdNE_18-Q3-R46-58_BAT3C.305</strain>
    </source>
</reference>
<feature type="domain" description="EamA" evidence="7">
    <location>
        <begin position="159"/>
        <end position="293"/>
    </location>
</feature>
<comment type="similarity">
    <text evidence="2">Belongs to the EamA transporter family.</text>
</comment>
<dbReference type="Proteomes" id="UP000808146">
    <property type="component" value="Unassembled WGS sequence"/>
</dbReference>
<gene>
    <name evidence="8" type="ORF">IPN75_06155</name>
</gene>
<dbReference type="AlphaFoldDB" id="A0A9D7LLG3"/>
<feature type="transmembrane region" description="Helical" evidence="6">
    <location>
        <begin position="252"/>
        <end position="271"/>
    </location>
</feature>
<evidence type="ECO:0000259" key="7">
    <source>
        <dbReference type="Pfam" id="PF00892"/>
    </source>
</evidence>
<feature type="transmembrane region" description="Helical" evidence="6">
    <location>
        <begin position="151"/>
        <end position="176"/>
    </location>
</feature>
<dbReference type="SUPFAM" id="SSF103481">
    <property type="entry name" value="Multidrug resistance efflux transporter EmrE"/>
    <property type="match status" value="2"/>
</dbReference>
<dbReference type="InterPro" id="IPR000620">
    <property type="entry name" value="EamA_dom"/>
</dbReference>
<keyword evidence="5 6" id="KW-0472">Membrane</keyword>
<feature type="transmembrane region" description="Helical" evidence="6">
    <location>
        <begin position="127"/>
        <end position="145"/>
    </location>
</feature>
<comment type="subcellular location">
    <subcellularLocation>
        <location evidence="1">Membrane</location>
        <topology evidence="1">Multi-pass membrane protein</topology>
    </subcellularLocation>
</comment>
<feature type="transmembrane region" description="Helical" evidence="6">
    <location>
        <begin position="99"/>
        <end position="120"/>
    </location>
</feature>
<dbReference type="PANTHER" id="PTHR32322:SF2">
    <property type="entry name" value="EAMA DOMAIN-CONTAINING PROTEIN"/>
    <property type="match status" value="1"/>
</dbReference>
<proteinExistence type="inferred from homology"/>
<dbReference type="Pfam" id="PF00892">
    <property type="entry name" value="EamA"/>
    <property type="match status" value="2"/>
</dbReference>
<evidence type="ECO:0000256" key="5">
    <source>
        <dbReference type="ARBA" id="ARBA00023136"/>
    </source>
</evidence>
<keyword evidence="4 6" id="KW-1133">Transmembrane helix</keyword>
<feature type="transmembrane region" description="Helical" evidence="6">
    <location>
        <begin position="42"/>
        <end position="60"/>
    </location>
</feature>
<evidence type="ECO:0000256" key="2">
    <source>
        <dbReference type="ARBA" id="ARBA00007362"/>
    </source>
</evidence>
<organism evidence="8 9">
    <name type="scientific">Candidatus Dechloromonas phosphorivorans</name>
    <dbReference type="NCBI Taxonomy" id="2899244"/>
    <lineage>
        <taxon>Bacteria</taxon>
        <taxon>Pseudomonadati</taxon>
        <taxon>Pseudomonadota</taxon>
        <taxon>Betaproteobacteria</taxon>
        <taxon>Rhodocyclales</taxon>
        <taxon>Azonexaceae</taxon>
        <taxon>Dechloromonas</taxon>
    </lineage>
</organism>
<evidence type="ECO:0000313" key="9">
    <source>
        <dbReference type="Proteomes" id="UP000808146"/>
    </source>
</evidence>
<evidence type="ECO:0000256" key="6">
    <source>
        <dbReference type="SAM" id="Phobius"/>
    </source>
</evidence>